<name>A0AAE1A4A1_9GAST</name>
<proteinExistence type="predicted"/>
<organism evidence="1 2">
    <name type="scientific">Elysia crispata</name>
    <name type="common">lettuce slug</name>
    <dbReference type="NCBI Taxonomy" id="231223"/>
    <lineage>
        <taxon>Eukaryota</taxon>
        <taxon>Metazoa</taxon>
        <taxon>Spiralia</taxon>
        <taxon>Lophotrochozoa</taxon>
        <taxon>Mollusca</taxon>
        <taxon>Gastropoda</taxon>
        <taxon>Heterobranchia</taxon>
        <taxon>Euthyneura</taxon>
        <taxon>Panpulmonata</taxon>
        <taxon>Sacoglossa</taxon>
        <taxon>Placobranchoidea</taxon>
        <taxon>Plakobranchidae</taxon>
        <taxon>Elysia</taxon>
    </lineage>
</organism>
<dbReference type="AlphaFoldDB" id="A0AAE1A4A1"/>
<evidence type="ECO:0000313" key="2">
    <source>
        <dbReference type="Proteomes" id="UP001283361"/>
    </source>
</evidence>
<reference evidence="1" key="1">
    <citation type="journal article" date="2023" name="G3 (Bethesda)">
        <title>A reference genome for the long-term kleptoplast-retaining sea slug Elysia crispata morphotype clarki.</title>
        <authorList>
            <person name="Eastman K.E."/>
            <person name="Pendleton A.L."/>
            <person name="Shaikh M.A."/>
            <person name="Suttiyut T."/>
            <person name="Ogas R."/>
            <person name="Tomko P."/>
            <person name="Gavelis G."/>
            <person name="Widhalm J.R."/>
            <person name="Wisecaver J.H."/>
        </authorList>
    </citation>
    <scope>NUCLEOTIDE SEQUENCE</scope>
    <source>
        <strain evidence="1">ECLA1</strain>
    </source>
</reference>
<sequence>MSVSGAHGERRVDTGAGEHDWNSCFCVEIFLRTGESNHLGDIPHQDPLFALPLPSTGAGWSSDGQAVLSSTVWRV</sequence>
<dbReference type="EMBL" id="JAWDGP010002675">
    <property type="protein sequence ID" value="KAK3780920.1"/>
    <property type="molecule type" value="Genomic_DNA"/>
</dbReference>
<gene>
    <name evidence="1" type="ORF">RRG08_052076</name>
</gene>
<evidence type="ECO:0000313" key="1">
    <source>
        <dbReference type="EMBL" id="KAK3780920.1"/>
    </source>
</evidence>
<keyword evidence="2" id="KW-1185">Reference proteome</keyword>
<comment type="caution">
    <text evidence="1">The sequence shown here is derived from an EMBL/GenBank/DDBJ whole genome shotgun (WGS) entry which is preliminary data.</text>
</comment>
<dbReference type="Proteomes" id="UP001283361">
    <property type="component" value="Unassembled WGS sequence"/>
</dbReference>
<accession>A0AAE1A4A1</accession>
<protein>
    <submittedName>
        <fullName evidence="1">Uncharacterized protein</fullName>
    </submittedName>
</protein>